<proteinExistence type="predicted"/>
<gene>
    <name evidence="1" type="ORF">O3M35_002200</name>
</gene>
<keyword evidence="2" id="KW-1185">Reference proteome</keyword>
<dbReference type="EMBL" id="JAPXFL010000010">
    <property type="protein sequence ID" value="KAK9501086.1"/>
    <property type="molecule type" value="Genomic_DNA"/>
</dbReference>
<organism evidence="1 2">
    <name type="scientific">Rhynocoris fuscipes</name>
    <dbReference type="NCBI Taxonomy" id="488301"/>
    <lineage>
        <taxon>Eukaryota</taxon>
        <taxon>Metazoa</taxon>
        <taxon>Ecdysozoa</taxon>
        <taxon>Arthropoda</taxon>
        <taxon>Hexapoda</taxon>
        <taxon>Insecta</taxon>
        <taxon>Pterygota</taxon>
        <taxon>Neoptera</taxon>
        <taxon>Paraneoptera</taxon>
        <taxon>Hemiptera</taxon>
        <taxon>Heteroptera</taxon>
        <taxon>Panheteroptera</taxon>
        <taxon>Cimicomorpha</taxon>
        <taxon>Reduviidae</taxon>
        <taxon>Harpactorinae</taxon>
        <taxon>Harpactorini</taxon>
        <taxon>Rhynocoris</taxon>
    </lineage>
</organism>
<dbReference type="Proteomes" id="UP001461498">
    <property type="component" value="Unassembled WGS sequence"/>
</dbReference>
<comment type="caution">
    <text evidence="1">The sequence shown here is derived from an EMBL/GenBank/DDBJ whole genome shotgun (WGS) entry which is preliminary data.</text>
</comment>
<sequence length="204" mass="23282">MVFPDSDLCHSISEKEFGSCREFGCKPIGRFNYTNEDQGLRQFAACSSKCMLTDTEKYVFKSCFKDIQSQIENFDRYRGAETPGGEASLYDVNESSPVDTRKLYRKNFTDLKLNMWYNYVYHSAQLARDAGANSFANCGLTNSLPNFHKLIADNFLLKYLTAEELILKFTQFIDVRLQDDVVPAGSLPDQKHGIYFHIEKASSP</sequence>
<evidence type="ECO:0000313" key="1">
    <source>
        <dbReference type="EMBL" id="KAK9501086.1"/>
    </source>
</evidence>
<dbReference type="AlphaFoldDB" id="A0AAW1CRP1"/>
<name>A0AAW1CRP1_9HEMI</name>
<evidence type="ECO:0000313" key="2">
    <source>
        <dbReference type="Proteomes" id="UP001461498"/>
    </source>
</evidence>
<protein>
    <submittedName>
        <fullName evidence="1">Uncharacterized protein</fullName>
    </submittedName>
</protein>
<reference evidence="1 2" key="1">
    <citation type="submission" date="2022-12" db="EMBL/GenBank/DDBJ databases">
        <title>Chromosome-level genome assembly of true bugs.</title>
        <authorList>
            <person name="Ma L."/>
            <person name="Li H."/>
        </authorList>
    </citation>
    <scope>NUCLEOTIDE SEQUENCE [LARGE SCALE GENOMIC DNA]</scope>
    <source>
        <strain evidence="1">Lab_2022b</strain>
    </source>
</reference>
<accession>A0AAW1CRP1</accession>